<dbReference type="EMBL" id="JAJSOF020000021">
    <property type="protein sequence ID" value="KAJ4437237.1"/>
    <property type="molecule type" value="Genomic_DNA"/>
</dbReference>
<gene>
    <name evidence="2" type="ORF">ANN_17372</name>
</gene>
<protein>
    <submittedName>
        <fullName evidence="2">Uncharacterized protein</fullName>
    </submittedName>
</protein>
<keyword evidence="1" id="KW-1133">Transmembrane helix</keyword>
<feature type="transmembrane region" description="Helical" evidence="1">
    <location>
        <begin position="12"/>
        <end position="32"/>
    </location>
</feature>
<accession>A0ABQ8SU68</accession>
<evidence type="ECO:0000313" key="3">
    <source>
        <dbReference type="Proteomes" id="UP001148838"/>
    </source>
</evidence>
<keyword evidence="1" id="KW-0472">Membrane</keyword>
<evidence type="ECO:0000256" key="1">
    <source>
        <dbReference type="SAM" id="Phobius"/>
    </source>
</evidence>
<reference evidence="2 3" key="1">
    <citation type="journal article" date="2022" name="Allergy">
        <title>Genome assembly and annotation of Periplaneta americana reveal a comprehensive cockroach allergen profile.</title>
        <authorList>
            <person name="Wang L."/>
            <person name="Xiong Q."/>
            <person name="Saelim N."/>
            <person name="Wang L."/>
            <person name="Nong W."/>
            <person name="Wan A.T."/>
            <person name="Shi M."/>
            <person name="Liu X."/>
            <person name="Cao Q."/>
            <person name="Hui J.H.L."/>
            <person name="Sookrung N."/>
            <person name="Leung T.F."/>
            <person name="Tungtrongchitr A."/>
            <person name="Tsui S.K.W."/>
        </authorList>
    </citation>
    <scope>NUCLEOTIDE SEQUENCE [LARGE SCALE GENOMIC DNA]</scope>
    <source>
        <strain evidence="2">PWHHKU_190912</strain>
    </source>
</reference>
<proteinExistence type="predicted"/>
<organism evidence="2 3">
    <name type="scientific">Periplaneta americana</name>
    <name type="common">American cockroach</name>
    <name type="synonym">Blatta americana</name>
    <dbReference type="NCBI Taxonomy" id="6978"/>
    <lineage>
        <taxon>Eukaryota</taxon>
        <taxon>Metazoa</taxon>
        <taxon>Ecdysozoa</taxon>
        <taxon>Arthropoda</taxon>
        <taxon>Hexapoda</taxon>
        <taxon>Insecta</taxon>
        <taxon>Pterygota</taxon>
        <taxon>Neoptera</taxon>
        <taxon>Polyneoptera</taxon>
        <taxon>Dictyoptera</taxon>
        <taxon>Blattodea</taxon>
        <taxon>Blattoidea</taxon>
        <taxon>Blattidae</taxon>
        <taxon>Blattinae</taxon>
        <taxon>Periplaneta</taxon>
    </lineage>
</organism>
<evidence type="ECO:0000313" key="2">
    <source>
        <dbReference type="EMBL" id="KAJ4437237.1"/>
    </source>
</evidence>
<sequence>MLLVKENVMNLGFLISCCCGGGFLLLFLYYLWFCTLSFVQIVKELEFVYKMGHFQEGKLNLHEYQRMNVPELGAEYFRRDEGFAQAADYRHPYNKKYIDDKLHARFNPESNYPDVLARPVF</sequence>
<keyword evidence="1" id="KW-0812">Transmembrane</keyword>
<name>A0ABQ8SU68_PERAM</name>
<keyword evidence="3" id="KW-1185">Reference proteome</keyword>
<comment type="caution">
    <text evidence="2">The sequence shown here is derived from an EMBL/GenBank/DDBJ whole genome shotgun (WGS) entry which is preliminary data.</text>
</comment>
<dbReference type="Proteomes" id="UP001148838">
    <property type="component" value="Unassembled WGS sequence"/>
</dbReference>
<dbReference type="PROSITE" id="PS51257">
    <property type="entry name" value="PROKAR_LIPOPROTEIN"/>
    <property type="match status" value="1"/>
</dbReference>